<dbReference type="InterPro" id="IPR038418">
    <property type="entry name" value="6-PTP_synth/QueD_sf"/>
</dbReference>
<gene>
    <name evidence="11" type="ORF">KUV50_01660</name>
</gene>
<evidence type="ECO:0000256" key="6">
    <source>
        <dbReference type="ARBA" id="ARBA00022723"/>
    </source>
</evidence>
<evidence type="ECO:0000256" key="10">
    <source>
        <dbReference type="ARBA" id="ARBA00048807"/>
    </source>
</evidence>
<dbReference type="PANTHER" id="PTHR12589">
    <property type="entry name" value="PYRUVOYL TETRAHYDROBIOPTERIN SYNTHASE"/>
    <property type="match status" value="1"/>
</dbReference>
<dbReference type="SUPFAM" id="SSF55620">
    <property type="entry name" value="Tetrahydrobiopterin biosynthesis enzymes-like"/>
    <property type="match status" value="1"/>
</dbReference>
<dbReference type="Proteomes" id="UP000753961">
    <property type="component" value="Unassembled WGS sequence"/>
</dbReference>
<dbReference type="FunFam" id="3.30.479.10:FF:000003">
    <property type="entry name" value="6-pyruvoyl tetrahydrobiopterin synthase"/>
    <property type="match status" value="1"/>
</dbReference>
<keyword evidence="6" id="KW-0479">Metal-binding</keyword>
<name>A0A953HRZ9_9BACT</name>
<dbReference type="PANTHER" id="PTHR12589:SF7">
    <property type="entry name" value="6-PYRUVOYL TETRAHYDROBIOPTERIN SYNTHASE"/>
    <property type="match status" value="1"/>
</dbReference>
<keyword evidence="12" id="KW-1185">Reference proteome</keyword>
<comment type="caution">
    <text evidence="11">The sequence shown here is derived from an EMBL/GenBank/DDBJ whole genome shotgun (WGS) entry which is preliminary data.</text>
</comment>
<evidence type="ECO:0000256" key="5">
    <source>
        <dbReference type="ARBA" id="ARBA00018141"/>
    </source>
</evidence>
<evidence type="ECO:0000256" key="2">
    <source>
        <dbReference type="ARBA" id="ARBA00005061"/>
    </source>
</evidence>
<evidence type="ECO:0000256" key="9">
    <source>
        <dbReference type="ARBA" id="ARBA00031449"/>
    </source>
</evidence>
<dbReference type="EMBL" id="JAHVHU010000002">
    <property type="protein sequence ID" value="MBY5956823.1"/>
    <property type="molecule type" value="Genomic_DNA"/>
</dbReference>
<evidence type="ECO:0000256" key="7">
    <source>
        <dbReference type="ARBA" id="ARBA00022833"/>
    </source>
</evidence>
<dbReference type="GO" id="GO:0046872">
    <property type="term" value="F:metal ion binding"/>
    <property type="evidence" value="ECO:0007669"/>
    <property type="project" value="UniProtKB-KW"/>
</dbReference>
<dbReference type="Pfam" id="PF01242">
    <property type="entry name" value="PTPS"/>
    <property type="match status" value="1"/>
</dbReference>
<comment type="catalytic activity">
    <reaction evidence="10">
        <text>7,8-dihydroneopterin 3'-triphosphate + H2O = 6-carboxy-5,6,7,8-tetrahydropterin + triphosphate + acetaldehyde + 2 H(+)</text>
        <dbReference type="Rhea" id="RHEA:27966"/>
        <dbReference type="ChEBI" id="CHEBI:15343"/>
        <dbReference type="ChEBI" id="CHEBI:15377"/>
        <dbReference type="ChEBI" id="CHEBI:15378"/>
        <dbReference type="ChEBI" id="CHEBI:18036"/>
        <dbReference type="ChEBI" id="CHEBI:58462"/>
        <dbReference type="ChEBI" id="CHEBI:61032"/>
        <dbReference type="EC" id="4.1.2.50"/>
    </reaction>
</comment>
<evidence type="ECO:0000256" key="4">
    <source>
        <dbReference type="ARBA" id="ARBA00012982"/>
    </source>
</evidence>
<organism evidence="11 12">
    <name type="scientific">Membranihabitans marinus</name>
    <dbReference type="NCBI Taxonomy" id="1227546"/>
    <lineage>
        <taxon>Bacteria</taxon>
        <taxon>Pseudomonadati</taxon>
        <taxon>Bacteroidota</taxon>
        <taxon>Saprospiria</taxon>
        <taxon>Saprospirales</taxon>
        <taxon>Saprospiraceae</taxon>
        <taxon>Membranihabitans</taxon>
    </lineage>
</organism>
<evidence type="ECO:0000256" key="8">
    <source>
        <dbReference type="ARBA" id="ARBA00023239"/>
    </source>
</evidence>
<dbReference type="GO" id="GO:0070497">
    <property type="term" value="F:6-carboxytetrahydropterin synthase activity"/>
    <property type="evidence" value="ECO:0007669"/>
    <property type="project" value="UniProtKB-EC"/>
</dbReference>
<evidence type="ECO:0000313" key="11">
    <source>
        <dbReference type="EMBL" id="MBY5956823.1"/>
    </source>
</evidence>
<dbReference type="InterPro" id="IPR007115">
    <property type="entry name" value="6-PTP_synth/QueD"/>
</dbReference>
<evidence type="ECO:0000313" key="12">
    <source>
        <dbReference type="Proteomes" id="UP000753961"/>
    </source>
</evidence>
<dbReference type="EC" id="4.1.2.50" evidence="4"/>
<reference evidence="11" key="1">
    <citation type="submission" date="2021-06" db="EMBL/GenBank/DDBJ databases">
        <title>44 bacteria genomes isolated from Dapeng, Shenzhen.</title>
        <authorList>
            <person name="Zheng W."/>
            <person name="Yu S."/>
            <person name="Huang Y."/>
        </authorList>
    </citation>
    <scope>NUCLEOTIDE SEQUENCE</scope>
    <source>
        <strain evidence="11">DP5N28-2</strain>
    </source>
</reference>
<comment type="similarity">
    <text evidence="3">Belongs to the PTPS family. QueD subfamily.</text>
</comment>
<evidence type="ECO:0000256" key="1">
    <source>
        <dbReference type="ARBA" id="ARBA00001947"/>
    </source>
</evidence>
<dbReference type="Gene3D" id="3.30.479.10">
    <property type="entry name" value="6-pyruvoyl tetrahydropterin synthase/QueD"/>
    <property type="match status" value="1"/>
</dbReference>
<proteinExistence type="inferred from homology"/>
<keyword evidence="8" id="KW-0456">Lyase</keyword>
<protein>
    <recommendedName>
        <fullName evidence="5">6-carboxy-5,6,7,8-tetrahydropterin synthase</fullName>
        <ecNumber evidence="4">4.1.2.50</ecNumber>
    </recommendedName>
    <alternativeName>
        <fullName evidence="9">Queuosine biosynthesis protein QueD</fullName>
    </alternativeName>
</protein>
<comment type="pathway">
    <text evidence="2">Purine metabolism; 7-cyano-7-deazaguanine biosynthesis.</text>
</comment>
<dbReference type="AlphaFoldDB" id="A0A953HRZ9"/>
<keyword evidence="7" id="KW-0862">Zinc</keyword>
<evidence type="ECO:0000256" key="3">
    <source>
        <dbReference type="ARBA" id="ARBA00008900"/>
    </source>
</evidence>
<comment type="cofactor">
    <cofactor evidence="1">
        <name>Zn(2+)</name>
        <dbReference type="ChEBI" id="CHEBI:29105"/>
    </cofactor>
</comment>
<dbReference type="RefSeq" id="WP_222578343.1">
    <property type="nucleotide sequence ID" value="NZ_JAHVHU010000002.1"/>
</dbReference>
<accession>A0A953HRZ9</accession>
<sequence length="135" mass="16135">MRIAVIRKGHFNAAHRLHVRSWSEEKNQEVFGKCSNTHFHGHNYEFEVKLIGETDPETGMLINLKDLKDIIREHIEDYFDHRNLNVEIKEFEHIPPTTENLCYIIHQRLSRVLDEKYDIHIRLSETPRNFAEYPA</sequence>